<feature type="compositionally biased region" description="Basic and acidic residues" evidence="1">
    <location>
        <begin position="137"/>
        <end position="146"/>
    </location>
</feature>
<keyword evidence="4" id="KW-1185">Reference proteome</keyword>
<feature type="compositionally biased region" description="Polar residues" evidence="1">
    <location>
        <begin position="522"/>
        <end position="541"/>
    </location>
</feature>
<gene>
    <name evidence="3" type="ORF">M409DRAFT_69207</name>
</gene>
<dbReference type="GeneID" id="54571452"/>
<dbReference type="InterPro" id="IPR057558">
    <property type="entry name" value="Swc3_dom"/>
</dbReference>
<name>A0A6A6C8S5_ZASCE</name>
<protein>
    <recommendedName>
        <fullName evidence="2">SWR1-complex protein 3 domain-containing protein</fullName>
    </recommendedName>
</protein>
<dbReference type="Proteomes" id="UP000799537">
    <property type="component" value="Unassembled WGS sequence"/>
</dbReference>
<dbReference type="AlphaFoldDB" id="A0A6A6C8S5"/>
<feature type="region of interest" description="Disordered" evidence="1">
    <location>
        <begin position="320"/>
        <end position="368"/>
    </location>
</feature>
<reference evidence="3" key="1">
    <citation type="journal article" date="2020" name="Stud. Mycol.">
        <title>101 Dothideomycetes genomes: a test case for predicting lifestyles and emergence of pathogens.</title>
        <authorList>
            <person name="Haridas S."/>
            <person name="Albert R."/>
            <person name="Binder M."/>
            <person name="Bloem J."/>
            <person name="Labutti K."/>
            <person name="Salamov A."/>
            <person name="Andreopoulos B."/>
            <person name="Baker S."/>
            <person name="Barry K."/>
            <person name="Bills G."/>
            <person name="Bluhm B."/>
            <person name="Cannon C."/>
            <person name="Castanera R."/>
            <person name="Culley D."/>
            <person name="Daum C."/>
            <person name="Ezra D."/>
            <person name="Gonzalez J."/>
            <person name="Henrissat B."/>
            <person name="Kuo A."/>
            <person name="Liang C."/>
            <person name="Lipzen A."/>
            <person name="Lutzoni F."/>
            <person name="Magnuson J."/>
            <person name="Mondo S."/>
            <person name="Nolan M."/>
            <person name="Ohm R."/>
            <person name="Pangilinan J."/>
            <person name="Park H.-J."/>
            <person name="Ramirez L."/>
            <person name="Alfaro M."/>
            <person name="Sun H."/>
            <person name="Tritt A."/>
            <person name="Yoshinaga Y."/>
            <person name="Zwiers L.-H."/>
            <person name="Turgeon B."/>
            <person name="Goodwin S."/>
            <person name="Spatafora J."/>
            <person name="Crous P."/>
            <person name="Grigoriev I."/>
        </authorList>
    </citation>
    <scope>NUCLEOTIDE SEQUENCE</scope>
    <source>
        <strain evidence="3">ATCC 36951</strain>
    </source>
</reference>
<evidence type="ECO:0000256" key="1">
    <source>
        <dbReference type="SAM" id="MobiDB-lite"/>
    </source>
</evidence>
<dbReference type="EMBL" id="ML993614">
    <property type="protein sequence ID" value="KAF2162302.1"/>
    <property type="molecule type" value="Genomic_DNA"/>
</dbReference>
<evidence type="ECO:0000313" key="3">
    <source>
        <dbReference type="EMBL" id="KAF2162302.1"/>
    </source>
</evidence>
<feature type="compositionally biased region" description="Low complexity" evidence="1">
    <location>
        <begin position="182"/>
        <end position="201"/>
    </location>
</feature>
<feature type="compositionally biased region" description="Pro residues" evidence="1">
    <location>
        <begin position="16"/>
        <end position="26"/>
    </location>
</feature>
<feature type="compositionally biased region" description="Low complexity" evidence="1">
    <location>
        <begin position="320"/>
        <end position="357"/>
    </location>
</feature>
<dbReference type="Pfam" id="PF24707">
    <property type="entry name" value="Swc3"/>
    <property type="match status" value="1"/>
</dbReference>
<dbReference type="InterPro" id="IPR037651">
    <property type="entry name" value="Swc3"/>
</dbReference>
<feature type="region of interest" description="Disordered" evidence="1">
    <location>
        <begin position="1"/>
        <end position="82"/>
    </location>
</feature>
<accession>A0A6A6C8S5</accession>
<feature type="region of interest" description="Disordered" evidence="1">
    <location>
        <begin position="161"/>
        <end position="252"/>
    </location>
</feature>
<dbReference type="GO" id="GO:0140849">
    <property type="term" value="F:ATP-dependent H2AZ histone chaperone activity"/>
    <property type="evidence" value="ECO:0007669"/>
    <property type="project" value="InterPro"/>
</dbReference>
<sequence length="594" mass="65474">MAQTQPPKIGEKRGPGRPPRSAAPPPKKQKITAPTPPSLASPITRSPAVDSPAPEKRGPRLPAKVVDSKPLPSLREPQSLTLSNDEYQTIAATAVLPSSLERSRQKWVHDGIFEKYWVKPEPVKSGKPSKPLPPNNPDHKLQKHKGECRIRIEPHMLVAEVYVDEKSKPPAPAKQYAQNHGQPYRAPQQPYQQPQTNQNRTLPPPTQNGATLPPLQHQPQRSQPPASPAPVQQQDKKAQPDPVISMLANRASSDSELKALMKEVATGNATQDQLKIFQKHIDELTSIIQKQKKDEEDQAAREQQQANMIQYDGAADLKPQAPAQQPIQPQQSQSQQSRPPYPIPQSSAPSYQNQQPTWTPPPPTNLPVILQFTTQGASEDRFLFPQNSILESLSPQHLLVSFMLIRKGREAVDASGLEPDQEYWQPITMMIEVAYGREEIMNCIRRWCKPAEEVRKGMEDTMSRCKRAPESYLALRLPFKSTLTTESEDVSKEVTPVLAGEKPKAVKSSVKYVKKAVAGPTKASTSNDKQDTNVASSNANGQLKEEASTSVGDGVNAANDEIAVSQTGDGAQPEPNDSGRPRRATRKSVRISEG</sequence>
<feature type="region of interest" description="Disordered" evidence="1">
    <location>
        <begin position="119"/>
        <end position="146"/>
    </location>
</feature>
<dbReference type="PANTHER" id="PTHR28108:SF1">
    <property type="entry name" value="SWR1-COMPLEX PROTEIN 3"/>
    <property type="match status" value="1"/>
</dbReference>
<dbReference type="RefSeq" id="XP_033663191.1">
    <property type="nucleotide sequence ID" value="XM_033818180.1"/>
</dbReference>
<evidence type="ECO:0000259" key="2">
    <source>
        <dbReference type="Pfam" id="PF24707"/>
    </source>
</evidence>
<dbReference type="OrthoDB" id="5338195at2759"/>
<organism evidence="3 4">
    <name type="scientific">Zasmidium cellare ATCC 36951</name>
    <dbReference type="NCBI Taxonomy" id="1080233"/>
    <lineage>
        <taxon>Eukaryota</taxon>
        <taxon>Fungi</taxon>
        <taxon>Dikarya</taxon>
        <taxon>Ascomycota</taxon>
        <taxon>Pezizomycotina</taxon>
        <taxon>Dothideomycetes</taxon>
        <taxon>Dothideomycetidae</taxon>
        <taxon>Mycosphaerellales</taxon>
        <taxon>Mycosphaerellaceae</taxon>
        <taxon>Zasmidium</taxon>
    </lineage>
</organism>
<feature type="compositionally biased region" description="Low complexity" evidence="1">
    <location>
        <begin position="217"/>
        <end position="233"/>
    </location>
</feature>
<dbReference type="GO" id="GO:0000812">
    <property type="term" value="C:Swr1 complex"/>
    <property type="evidence" value="ECO:0007669"/>
    <property type="project" value="InterPro"/>
</dbReference>
<evidence type="ECO:0000313" key="4">
    <source>
        <dbReference type="Proteomes" id="UP000799537"/>
    </source>
</evidence>
<proteinExistence type="predicted"/>
<feature type="domain" description="SWR1-complex protein 3" evidence="2">
    <location>
        <begin position="62"/>
        <end position="163"/>
    </location>
</feature>
<feature type="compositionally biased region" description="Basic residues" evidence="1">
    <location>
        <begin position="581"/>
        <end position="594"/>
    </location>
</feature>
<feature type="region of interest" description="Disordered" evidence="1">
    <location>
        <begin position="516"/>
        <end position="594"/>
    </location>
</feature>
<dbReference type="PANTHER" id="PTHR28108">
    <property type="entry name" value="SWR1-COMPLEX PROTEIN 3"/>
    <property type="match status" value="1"/>
</dbReference>